<accession>A0A1G8CM18</accession>
<sequence length="195" mass="19374">MSDDSAPRPRPPLARDLAAGAVVGAFAGAGVGVASLAVGIAATIVAAAESPFPLNFLSGRDAPWDPTALPLELASRGVELAVLVLVGCAFVAIGCIVGWGVLGRRDADARRAVRDAVALTLLVVVLVGTATGWLAMPSRALDDARLSAASTAAAIAVGAVAAPVGAALLRASSALAERRARTQQPIDIVGIDALG</sequence>
<gene>
    <name evidence="2" type="ORF">SAMN04489720_1335</name>
</gene>
<dbReference type="RefSeq" id="WP_092503559.1">
    <property type="nucleotide sequence ID" value="NZ_LT629695.1"/>
</dbReference>
<keyword evidence="3" id="KW-1185">Reference proteome</keyword>
<reference evidence="3" key="1">
    <citation type="submission" date="2016-10" db="EMBL/GenBank/DDBJ databases">
        <authorList>
            <person name="Varghese N."/>
            <person name="Submissions S."/>
        </authorList>
    </citation>
    <scope>NUCLEOTIDE SEQUENCE [LARGE SCALE GENOMIC DNA]</scope>
    <source>
        <strain evidence="3">DSM 22002</strain>
    </source>
</reference>
<dbReference type="STRING" id="399736.SAMN04489720_1335"/>
<feature type="transmembrane region" description="Helical" evidence="1">
    <location>
        <begin position="116"/>
        <end position="136"/>
    </location>
</feature>
<keyword evidence="1" id="KW-0472">Membrane</keyword>
<feature type="transmembrane region" description="Helical" evidence="1">
    <location>
        <begin position="80"/>
        <end position="104"/>
    </location>
</feature>
<proteinExistence type="predicted"/>
<evidence type="ECO:0000313" key="3">
    <source>
        <dbReference type="Proteomes" id="UP000198822"/>
    </source>
</evidence>
<feature type="transmembrane region" description="Helical" evidence="1">
    <location>
        <begin position="21"/>
        <end position="48"/>
    </location>
</feature>
<name>A0A1G8CM18_9MICO</name>
<protein>
    <submittedName>
        <fullName evidence="2">Uncharacterized protein</fullName>
    </submittedName>
</protein>
<organism evidence="2 3">
    <name type="scientific">Agrococcus jejuensis</name>
    <dbReference type="NCBI Taxonomy" id="399736"/>
    <lineage>
        <taxon>Bacteria</taxon>
        <taxon>Bacillati</taxon>
        <taxon>Actinomycetota</taxon>
        <taxon>Actinomycetes</taxon>
        <taxon>Micrococcales</taxon>
        <taxon>Microbacteriaceae</taxon>
        <taxon>Agrococcus</taxon>
    </lineage>
</organism>
<evidence type="ECO:0000313" key="2">
    <source>
        <dbReference type="EMBL" id="SDH46402.1"/>
    </source>
</evidence>
<evidence type="ECO:0000256" key="1">
    <source>
        <dbReference type="SAM" id="Phobius"/>
    </source>
</evidence>
<keyword evidence="1" id="KW-1133">Transmembrane helix</keyword>
<dbReference type="EMBL" id="LT629695">
    <property type="protein sequence ID" value="SDH46402.1"/>
    <property type="molecule type" value="Genomic_DNA"/>
</dbReference>
<keyword evidence="1" id="KW-0812">Transmembrane</keyword>
<dbReference type="AlphaFoldDB" id="A0A1G8CM18"/>
<feature type="transmembrane region" description="Helical" evidence="1">
    <location>
        <begin position="148"/>
        <end position="169"/>
    </location>
</feature>
<dbReference type="Proteomes" id="UP000198822">
    <property type="component" value="Chromosome I"/>
</dbReference>